<feature type="region of interest" description="Disordered" evidence="1">
    <location>
        <begin position="72"/>
        <end position="102"/>
    </location>
</feature>
<dbReference type="AlphaFoldDB" id="A0A931D6G4"/>
<organism evidence="2 3">
    <name type="scientific">Zhihengliuella flava</name>
    <dbReference type="NCBI Taxonomy" id="1285193"/>
    <lineage>
        <taxon>Bacteria</taxon>
        <taxon>Bacillati</taxon>
        <taxon>Actinomycetota</taxon>
        <taxon>Actinomycetes</taxon>
        <taxon>Micrococcales</taxon>
        <taxon>Micrococcaceae</taxon>
        <taxon>Zhihengliuella</taxon>
    </lineage>
</organism>
<protein>
    <submittedName>
        <fullName evidence="2">Uncharacterized protein</fullName>
    </submittedName>
</protein>
<dbReference type="RefSeq" id="WP_196834731.1">
    <property type="nucleotide sequence ID" value="NZ_JADOTZ010000001.1"/>
</dbReference>
<feature type="compositionally biased region" description="Polar residues" evidence="1">
    <location>
        <begin position="90"/>
        <end position="102"/>
    </location>
</feature>
<accession>A0A931D6G4</accession>
<proteinExistence type="predicted"/>
<dbReference type="Proteomes" id="UP000625033">
    <property type="component" value="Unassembled WGS sequence"/>
</dbReference>
<reference evidence="2" key="1">
    <citation type="submission" date="2020-11" db="EMBL/GenBank/DDBJ databases">
        <title>Sequencing the genomes of 1000 actinobacteria strains.</title>
        <authorList>
            <person name="Klenk H.-P."/>
        </authorList>
    </citation>
    <scope>NUCLEOTIDE SEQUENCE</scope>
    <source>
        <strain evidence="2">DSM 26152</strain>
    </source>
</reference>
<sequence>MDREYIVTFGQKYRRLTHPADSRISPDVYITIIADSIQEAYEAAFRQFGQAFAFVHKRTAFRESELARLHPGGELTRYTATPTRGRLPRTPQQHPTPKENQS</sequence>
<comment type="caution">
    <text evidence="2">The sequence shown here is derived from an EMBL/GenBank/DDBJ whole genome shotgun (WGS) entry which is preliminary data.</text>
</comment>
<dbReference type="EMBL" id="JADOTZ010000001">
    <property type="protein sequence ID" value="MBG6083272.1"/>
    <property type="molecule type" value="Genomic_DNA"/>
</dbReference>
<evidence type="ECO:0000313" key="2">
    <source>
        <dbReference type="EMBL" id="MBG6083272.1"/>
    </source>
</evidence>
<evidence type="ECO:0000313" key="3">
    <source>
        <dbReference type="Proteomes" id="UP000625033"/>
    </source>
</evidence>
<gene>
    <name evidence="2" type="ORF">IW252_000039</name>
</gene>
<keyword evidence="3" id="KW-1185">Reference proteome</keyword>
<evidence type="ECO:0000256" key="1">
    <source>
        <dbReference type="SAM" id="MobiDB-lite"/>
    </source>
</evidence>
<name>A0A931D6G4_9MICC</name>